<protein>
    <submittedName>
        <fullName evidence="3">TetR family transcriptional regulator</fullName>
    </submittedName>
</protein>
<comment type="caution">
    <text evidence="3">The sequence shown here is derived from an EMBL/GenBank/DDBJ whole genome shotgun (WGS) entry which is preliminary data.</text>
</comment>
<sequence>MSRTSKSPGKQEGITRPRRDRGETTKDLQRALQGLQEAGARVSISAVAAAVGVTPGLIHNKYPAVAEAIRLASGRTVKARLTDLQQQLQEALARNAELRKENAELLHEVRDLASVNESIRQQLAVARATATGKVVRIPTP</sequence>
<keyword evidence="1" id="KW-0175">Coiled coil</keyword>
<dbReference type="Gene3D" id="1.10.357.10">
    <property type="entry name" value="Tetracycline Repressor, domain 2"/>
    <property type="match status" value="1"/>
</dbReference>
<accession>A0ABV7H792</accession>
<dbReference type="RefSeq" id="WP_377304181.1">
    <property type="nucleotide sequence ID" value="NZ_CP180191.1"/>
</dbReference>
<evidence type="ECO:0000313" key="3">
    <source>
        <dbReference type="EMBL" id="MFC3148345.1"/>
    </source>
</evidence>
<reference evidence="4" key="1">
    <citation type="journal article" date="2019" name="Int. J. Syst. Evol. Microbiol.">
        <title>The Global Catalogue of Microorganisms (GCM) 10K type strain sequencing project: providing services to taxonomists for standard genome sequencing and annotation.</title>
        <authorList>
            <consortium name="The Broad Institute Genomics Platform"/>
            <consortium name="The Broad Institute Genome Sequencing Center for Infectious Disease"/>
            <person name="Wu L."/>
            <person name="Ma J."/>
        </authorList>
    </citation>
    <scope>NUCLEOTIDE SEQUENCE [LARGE SCALE GENOMIC DNA]</scope>
    <source>
        <strain evidence="4">KCTC 52168</strain>
    </source>
</reference>
<name>A0ABV7H792_9BURK</name>
<dbReference type="EMBL" id="JBHRTI010000004">
    <property type="protein sequence ID" value="MFC3148345.1"/>
    <property type="molecule type" value="Genomic_DNA"/>
</dbReference>
<proteinExistence type="predicted"/>
<evidence type="ECO:0000256" key="2">
    <source>
        <dbReference type="SAM" id="MobiDB-lite"/>
    </source>
</evidence>
<feature type="region of interest" description="Disordered" evidence="2">
    <location>
        <begin position="1"/>
        <end position="28"/>
    </location>
</feature>
<organism evidence="3 4">
    <name type="scientific">Piscinibacterium candidicorallinum</name>
    <dbReference type="NCBI Taxonomy" id="1793872"/>
    <lineage>
        <taxon>Bacteria</taxon>
        <taxon>Pseudomonadati</taxon>
        <taxon>Pseudomonadota</taxon>
        <taxon>Betaproteobacteria</taxon>
        <taxon>Burkholderiales</taxon>
        <taxon>Piscinibacterium</taxon>
    </lineage>
</organism>
<feature type="coiled-coil region" evidence="1">
    <location>
        <begin position="74"/>
        <end position="115"/>
    </location>
</feature>
<dbReference type="Proteomes" id="UP001595556">
    <property type="component" value="Unassembled WGS sequence"/>
</dbReference>
<evidence type="ECO:0000313" key="4">
    <source>
        <dbReference type="Proteomes" id="UP001595556"/>
    </source>
</evidence>
<evidence type="ECO:0000256" key="1">
    <source>
        <dbReference type="SAM" id="Coils"/>
    </source>
</evidence>
<feature type="compositionally biased region" description="Basic and acidic residues" evidence="2">
    <location>
        <begin position="13"/>
        <end position="28"/>
    </location>
</feature>
<gene>
    <name evidence="3" type="ORF">ACFOEN_12000</name>
</gene>
<keyword evidence="4" id="KW-1185">Reference proteome</keyword>